<keyword evidence="9" id="KW-1185">Reference proteome</keyword>
<dbReference type="SUPFAM" id="SSF53448">
    <property type="entry name" value="Nucleotide-diphospho-sugar transferases"/>
    <property type="match status" value="1"/>
</dbReference>
<evidence type="ECO:0000313" key="7">
    <source>
        <dbReference type="EMBL" id="OXA95050.1"/>
    </source>
</evidence>
<evidence type="ECO:0000259" key="5">
    <source>
        <dbReference type="Pfam" id="PF00535"/>
    </source>
</evidence>
<feature type="transmembrane region" description="Helical" evidence="4">
    <location>
        <begin position="284"/>
        <end position="302"/>
    </location>
</feature>
<evidence type="ECO:0000256" key="3">
    <source>
        <dbReference type="ARBA" id="ARBA00022679"/>
    </source>
</evidence>
<comment type="similarity">
    <text evidence="1">Belongs to the glycosyltransferase 2 family.</text>
</comment>
<organism evidence="6 8">
    <name type="scientific">Flavobacterium hydatis</name>
    <name type="common">Cytophaga aquatilis</name>
    <dbReference type="NCBI Taxonomy" id="991"/>
    <lineage>
        <taxon>Bacteria</taxon>
        <taxon>Pseudomonadati</taxon>
        <taxon>Bacteroidota</taxon>
        <taxon>Flavobacteriia</taxon>
        <taxon>Flavobacteriales</taxon>
        <taxon>Flavobacteriaceae</taxon>
        <taxon>Flavobacterium</taxon>
    </lineage>
</organism>
<dbReference type="Proteomes" id="UP000198424">
    <property type="component" value="Unassembled WGS sequence"/>
</dbReference>
<keyword evidence="3 6" id="KW-0808">Transferase</keyword>
<dbReference type="eggNOG" id="COG1215">
    <property type="taxonomic scope" value="Bacteria"/>
</dbReference>
<feature type="transmembrane region" description="Helical" evidence="4">
    <location>
        <begin position="6"/>
        <end position="29"/>
    </location>
</feature>
<dbReference type="Pfam" id="PF00535">
    <property type="entry name" value="Glycos_transf_2"/>
    <property type="match status" value="1"/>
</dbReference>
<accession>A0A085ZYX2</accession>
<evidence type="ECO:0000313" key="9">
    <source>
        <dbReference type="Proteomes" id="UP000198424"/>
    </source>
</evidence>
<protein>
    <submittedName>
        <fullName evidence="6">Glycosyl transferase family 2</fullName>
    </submittedName>
</protein>
<feature type="transmembrane region" description="Helical" evidence="4">
    <location>
        <begin position="340"/>
        <end position="362"/>
    </location>
</feature>
<keyword evidence="4" id="KW-0472">Membrane</keyword>
<name>A0A085ZYX2_FLAHY</name>
<evidence type="ECO:0000256" key="4">
    <source>
        <dbReference type="SAM" id="Phobius"/>
    </source>
</evidence>
<dbReference type="Proteomes" id="UP000028712">
    <property type="component" value="Unassembled WGS sequence"/>
</dbReference>
<proteinExistence type="inferred from homology"/>
<sequence length="369" mass="43026">MLTIILYFFIAIVVVQLTYYLGIFSKFSFAKTQEITPKRLPISVIVCAKNEAENAVKYIPLLIEQDYPDFEIVLIDDASSDETLEIFELFESQYPNLIRLVKVKNNEAFWGNKKYALTLGIKAAKKEYLLFTDADCYPTSKNWITTMSSQFTMNKTIVLGYGAYERIEKSFLNKIIRFETLLTAIQYFSWAKAGHPYMGVGRNLAYKKEEFFNVNGFIGHIQVRSGDDDLFINEAANESNTTLSYSPESFTYSRPKETYRDWFIQKRRHIATANYYKVFDKIQLGIFYSSQLLFFILAIILLAFQFQWIIVLSLFLVRYIAAWLVVGFSAGKLKENDLKFWFPIVEIVLIFTQINIFITNIFSKPVHWK</sequence>
<evidence type="ECO:0000313" key="6">
    <source>
        <dbReference type="EMBL" id="KFF09636.1"/>
    </source>
</evidence>
<dbReference type="GO" id="GO:0016757">
    <property type="term" value="F:glycosyltransferase activity"/>
    <property type="evidence" value="ECO:0007669"/>
    <property type="project" value="UniProtKB-KW"/>
</dbReference>
<dbReference type="PANTHER" id="PTHR43630">
    <property type="entry name" value="POLY-BETA-1,6-N-ACETYL-D-GLUCOSAMINE SYNTHASE"/>
    <property type="match status" value="1"/>
</dbReference>
<dbReference type="InterPro" id="IPR029044">
    <property type="entry name" value="Nucleotide-diphossugar_trans"/>
</dbReference>
<feature type="domain" description="Glycosyltransferase 2-like" evidence="5">
    <location>
        <begin position="43"/>
        <end position="176"/>
    </location>
</feature>
<comment type="caution">
    <text evidence="6">The sequence shown here is derived from an EMBL/GenBank/DDBJ whole genome shotgun (WGS) entry which is preliminary data.</text>
</comment>
<evidence type="ECO:0000256" key="2">
    <source>
        <dbReference type="ARBA" id="ARBA00022676"/>
    </source>
</evidence>
<dbReference type="EMBL" id="MUGY01000008">
    <property type="protein sequence ID" value="OXA95050.1"/>
    <property type="molecule type" value="Genomic_DNA"/>
</dbReference>
<dbReference type="RefSeq" id="WP_035627773.1">
    <property type="nucleotide sequence ID" value="NZ_JBEWQG010000003.1"/>
</dbReference>
<dbReference type="OrthoDB" id="9800276at2"/>
<keyword evidence="4" id="KW-0812">Transmembrane</keyword>
<dbReference type="STRING" id="991.IW20_22890"/>
<dbReference type="InterPro" id="IPR001173">
    <property type="entry name" value="Glyco_trans_2-like"/>
</dbReference>
<dbReference type="EMBL" id="JPRM01000048">
    <property type="protein sequence ID" value="KFF09636.1"/>
    <property type="molecule type" value="Genomic_DNA"/>
</dbReference>
<dbReference type="PANTHER" id="PTHR43630:SF1">
    <property type="entry name" value="POLY-BETA-1,6-N-ACETYL-D-GLUCOSAMINE SYNTHASE"/>
    <property type="match status" value="1"/>
</dbReference>
<keyword evidence="2" id="KW-0328">Glycosyltransferase</keyword>
<evidence type="ECO:0000313" key="8">
    <source>
        <dbReference type="Proteomes" id="UP000028712"/>
    </source>
</evidence>
<dbReference type="AlphaFoldDB" id="A0A085ZYX2"/>
<dbReference type="Gene3D" id="3.90.550.10">
    <property type="entry name" value="Spore Coat Polysaccharide Biosynthesis Protein SpsA, Chain A"/>
    <property type="match status" value="1"/>
</dbReference>
<reference evidence="7 9" key="2">
    <citation type="submission" date="2016-11" db="EMBL/GenBank/DDBJ databases">
        <title>Whole genomes of Flavobacteriaceae.</title>
        <authorList>
            <person name="Stine C."/>
            <person name="Li C."/>
            <person name="Tadesse D."/>
        </authorList>
    </citation>
    <scope>NUCLEOTIDE SEQUENCE [LARGE SCALE GENOMIC DNA]</scope>
    <source>
        <strain evidence="7 9">ATCC 29551</strain>
    </source>
</reference>
<reference evidence="6 8" key="1">
    <citation type="submission" date="2014-07" db="EMBL/GenBank/DDBJ databases">
        <title>Genome of Flavobacterium hydatis DSM 2063.</title>
        <authorList>
            <person name="Pipes S.E."/>
            <person name="Stropko S.J."/>
            <person name="Newman J.D."/>
        </authorList>
    </citation>
    <scope>NUCLEOTIDE SEQUENCE [LARGE SCALE GENOMIC DNA]</scope>
    <source>
        <strain evidence="6 8">DSM 2063</strain>
    </source>
</reference>
<evidence type="ECO:0000256" key="1">
    <source>
        <dbReference type="ARBA" id="ARBA00006739"/>
    </source>
</evidence>
<keyword evidence="4" id="KW-1133">Transmembrane helix</keyword>
<feature type="transmembrane region" description="Helical" evidence="4">
    <location>
        <begin position="308"/>
        <end position="328"/>
    </location>
</feature>
<gene>
    <name evidence="7" type="ORF">B0A62_09080</name>
    <name evidence="6" type="ORF">IW20_22890</name>
</gene>